<proteinExistence type="predicted"/>
<dbReference type="EMBL" id="BAWF01000009">
    <property type="protein sequence ID" value="GAF43648.1"/>
    <property type="molecule type" value="Genomic_DNA"/>
</dbReference>
<organism evidence="1 2">
    <name type="scientific">Rhodococcus wratislaviensis NBRC 100605</name>
    <dbReference type="NCBI Taxonomy" id="1219028"/>
    <lineage>
        <taxon>Bacteria</taxon>
        <taxon>Bacillati</taxon>
        <taxon>Actinomycetota</taxon>
        <taxon>Actinomycetes</taxon>
        <taxon>Mycobacteriales</taxon>
        <taxon>Nocardiaceae</taxon>
        <taxon>Rhodococcus</taxon>
    </lineage>
</organism>
<dbReference type="AlphaFoldDB" id="X0PMG7"/>
<dbReference type="OrthoDB" id="4603684at2"/>
<evidence type="ECO:0000313" key="1">
    <source>
        <dbReference type="EMBL" id="GAF43648.1"/>
    </source>
</evidence>
<evidence type="ECO:0008006" key="3">
    <source>
        <dbReference type="Google" id="ProtNLM"/>
    </source>
</evidence>
<comment type="caution">
    <text evidence="1">The sequence shown here is derived from an EMBL/GenBank/DDBJ whole genome shotgun (WGS) entry which is preliminary data.</text>
</comment>
<evidence type="ECO:0000313" key="2">
    <source>
        <dbReference type="Proteomes" id="UP000019491"/>
    </source>
</evidence>
<sequence length="118" mass="13053">MGTISWRRGSGPLVPFAEGFGEELGRLGHRPGAVRHHLLLMGQFDRWLTGEGLVVEDLSVAVVEAFLGFRRASGRRRVPTAATVAPLLKYLRARQVVPPETLATPTSCDEMLVRYRTI</sequence>
<protein>
    <recommendedName>
        <fullName evidence="3">Core-binding (CB) domain-containing protein</fullName>
    </recommendedName>
</protein>
<reference evidence="1 2" key="1">
    <citation type="submission" date="2014-02" db="EMBL/GenBank/DDBJ databases">
        <title>Whole genome shotgun sequence of Rhodococcus wratislaviensis NBRC 100605.</title>
        <authorList>
            <person name="Hosoyama A."/>
            <person name="Tsuchikane K."/>
            <person name="Yoshida I."/>
            <person name="Ohji S."/>
            <person name="Ichikawa N."/>
            <person name="Yamazoe A."/>
            <person name="Fujita N."/>
        </authorList>
    </citation>
    <scope>NUCLEOTIDE SEQUENCE [LARGE SCALE GENOMIC DNA]</scope>
    <source>
        <strain evidence="1 2">NBRC 100605</strain>
    </source>
</reference>
<dbReference type="RefSeq" id="WP_156046552.1">
    <property type="nucleotide sequence ID" value="NZ_BAWF01000009.1"/>
</dbReference>
<keyword evidence="2" id="KW-1185">Reference proteome</keyword>
<gene>
    <name evidence="1" type="ORF">RW1_009_00720</name>
</gene>
<accession>X0PMG7</accession>
<name>X0PMG7_RHOWR</name>
<dbReference type="Proteomes" id="UP000019491">
    <property type="component" value="Unassembled WGS sequence"/>
</dbReference>